<accession>A0ABS1FUG4</accession>
<organism evidence="1 2">
    <name type="scientific">Chryseobacterium paridis</name>
    <dbReference type="NCBI Taxonomy" id="2800328"/>
    <lineage>
        <taxon>Bacteria</taxon>
        <taxon>Pseudomonadati</taxon>
        <taxon>Bacteroidota</taxon>
        <taxon>Flavobacteriia</taxon>
        <taxon>Flavobacteriales</taxon>
        <taxon>Weeksellaceae</taxon>
        <taxon>Chryseobacterium group</taxon>
        <taxon>Chryseobacterium</taxon>
    </lineage>
</organism>
<name>A0ABS1FUG4_9FLAO</name>
<dbReference type="EMBL" id="JAENHK010000008">
    <property type="protein sequence ID" value="MBK1896054.1"/>
    <property type="molecule type" value="Genomic_DNA"/>
</dbReference>
<gene>
    <name evidence="1" type="ORF">JHL15_09850</name>
</gene>
<keyword evidence="2" id="KW-1185">Reference proteome</keyword>
<sequence length="247" mass="29117">MDEFCLSPKEVYQILKNKGVKFLHHANTVSTSITFIKNRALLSRHFVEKNGLHQTSQKSDEEDKKFDVWDYIFLDGEDLHTRYSRANKYGPIIFRFRLDMLTSPSIKGVYVTKSNPWYWSVNTPPENRYYKAIEELNSDYLTGKKLDSQIMFTIKSPEKEIKLNKFLHSIGVDIPKLLIKIKHDQEIHVGDYAFEVIQRSLQENGLSHIPLLKRHNGNLNFCSCHANYNKLYLFNYEEFKKRFSAKQ</sequence>
<reference evidence="2" key="1">
    <citation type="submission" date="2021-01" db="EMBL/GenBank/DDBJ databases">
        <title>Genome public.</title>
        <authorList>
            <person name="Liu C."/>
            <person name="Sun Q."/>
        </authorList>
    </citation>
    <scope>NUCLEOTIDE SEQUENCE [LARGE SCALE GENOMIC DNA]</scope>
    <source>
        <strain evidence="2">YIM B02567</strain>
    </source>
</reference>
<proteinExistence type="predicted"/>
<evidence type="ECO:0000313" key="2">
    <source>
        <dbReference type="Proteomes" id="UP000628669"/>
    </source>
</evidence>
<dbReference type="Proteomes" id="UP000628669">
    <property type="component" value="Unassembled WGS sequence"/>
</dbReference>
<dbReference type="RefSeq" id="WP_200245419.1">
    <property type="nucleotide sequence ID" value="NZ_JAENHK010000008.1"/>
</dbReference>
<protein>
    <submittedName>
        <fullName evidence="1">Uncharacterized protein</fullName>
    </submittedName>
</protein>
<evidence type="ECO:0000313" key="1">
    <source>
        <dbReference type="EMBL" id="MBK1896054.1"/>
    </source>
</evidence>
<comment type="caution">
    <text evidence="1">The sequence shown here is derived from an EMBL/GenBank/DDBJ whole genome shotgun (WGS) entry which is preliminary data.</text>
</comment>